<evidence type="ECO:0000313" key="3">
    <source>
        <dbReference type="EMBL" id="CAL8111206.1"/>
    </source>
</evidence>
<protein>
    <recommendedName>
        <fullName evidence="5">Dipeptidyl aminopeptidase III</fullName>
    </recommendedName>
</protein>
<evidence type="ECO:0000256" key="1">
    <source>
        <dbReference type="ARBA" id="ARBA00022723"/>
    </source>
</evidence>
<dbReference type="PANTHER" id="PTHR23422">
    <property type="entry name" value="DIPEPTIDYL PEPTIDASE III-RELATED"/>
    <property type="match status" value="1"/>
</dbReference>
<dbReference type="EMBL" id="CAXLJM020000046">
    <property type="protein sequence ID" value="CAL8111206.1"/>
    <property type="molecule type" value="Genomic_DNA"/>
</dbReference>
<reference evidence="3 4" key="1">
    <citation type="submission" date="2024-08" db="EMBL/GenBank/DDBJ databases">
        <authorList>
            <person name="Cucini C."/>
            <person name="Frati F."/>
        </authorList>
    </citation>
    <scope>NUCLEOTIDE SEQUENCE [LARGE SCALE GENOMIC DNA]</scope>
</reference>
<dbReference type="Pfam" id="PF03571">
    <property type="entry name" value="Peptidase_M49"/>
    <property type="match status" value="1"/>
</dbReference>
<dbReference type="InterPro" id="IPR039461">
    <property type="entry name" value="Peptidase_M49"/>
</dbReference>
<evidence type="ECO:0000256" key="2">
    <source>
        <dbReference type="ARBA" id="ARBA00022801"/>
    </source>
</evidence>
<organism evidence="3 4">
    <name type="scientific">Orchesella dallaii</name>
    <dbReference type="NCBI Taxonomy" id="48710"/>
    <lineage>
        <taxon>Eukaryota</taxon>
        <taxon>Metazoa</taxon>
        <taxon>Ecdysozoa</taxon>
        <taxon>Arthropoda</taxon>
        <taxon>Hexapoda</taxon>
        <taxon>Collembola</taxon>
        <taxon>Entomobryomorpha</taxon>
        <taxon>Entomobryoidea</taxon>
        <taxon>Orchesellidae</taxon>
        <taxon>Orchesellinae</taxon>
        <taxon>Orchesella</taxon>
    </lineage>
</organism>
<dbReference type="Gene3D" id="3.30.540.30">
    <property type="match status" value="3"/>
</dbReference>
<keyword evidence="2" id="KW-0378">Hydrolase</keyword>
<evidence type="ECO:0000313" key="4">
    <source>
        <dbReference type="Proteomes" id="UP001642540"/>
    </source>
</evidence>
<dbReference type="PANTHER" id="PTHR23422:SF11">
    <property type="entry name" value="DIPEPTIDYL PEPTIDASE 3"/>
    <property type="match status" value="1"/>
</dbReference>
<gene>
    <name evidence="3" type="ORF">ODALV1_LOCUS14827</name>
</gene>
<accession>A0ABP1QZG1</accession>
<sequence>MSLKLFGTVFRRSSSYTSPVFQLTLRRSISFSAVKRPLSRSLSRLELAVPVCNSSGKSTGEFIRPISSRFQSNQPTPTVTAQTSSIPISESIQPTRVTVRTAAGVDNSTSVSKIKMDPKALSHYILPLEQPVVNLDCTEAFNGLTDQEKLYTYYLSKACWVGGLAVDIQTSPESPGIFCLLHDLFKTNGVEGLKAVAVGDCEFTEDEWKALLVYAGGFLFNSGNYKGFGDTKIIPGLPLNKLESLVIKAKFSGHTPEGALKLWNDVKDKVYSLSEREKQLGLGEKGISTYFSYNCTQDDAELINRFMKKQGIEGWMTRCFKTVDGEKISYEIRTASAEEDVKQPEAHAFEGCEIRLTRGDYAPLMKRVSEYLVKAKEYASNETEQKMLESYVESFTKGSLDAHKEGSRYWIKDKGPIVETYIGFIENYRDPSGVRAEFEGFVSVVNRPLSAKFAILVEKAEDLLKLLPWPQEFEKDEFLRPDFTSLDVLTFSGSGIPAGINIPNYDEIRQSEGFKNVSLGNVIPASYKDAVIPFVNDRDKDILNTHRIEAFEVQVAYHELLGHGSGKLLKKNSDGTTNYPSDLKNPLTNDLIESAYEDGENYDSVFTTLGSAYEECRAEAVGLLLCLDKNALKIFGIEEDKADTIIYANWLSMIFTGVARTLEMYQPKTESWMQSHSQARFVILQVLIEAGEGLVTVVEKTGSDGKPDLELTLNQSKIDTVGRKAISDFLLKLQVYKSTADIKSARSMFDKYSAVNNDGQYPWAKWRDIVLDKKQPRKIFVQPNLSLNGSGSVQLKSYDSSPEGFIQSWIERFQDLSIYEDLESLRLKDRSHFTDA</sequence>
<keyword evidence="4" id="KW-1185">Reference proteome</keyword>
<proteinExistence type="predicted"/>
<evidence type="ECO:0008006" key="5">
    <source>
        <dbReference type="Google" id="ProtNLM"/>
    </source>
</evidence>
<name>A0ABP1QZG1_9HEXA</name>
<dbReference type="Proteomes" id="UP001642540">
    <property type="component" value="Unassembled WGS sequence"/>
</dbReference>
<keyword evidence="1" id="KW-0479">Metal-binding</keyword>
<comment type="caution">
    <text evidence="3">The sequence shown here is derived from an EMBL/GenBank/DDBJ whole genome shotgun (WGS) entry which is preliminary data.</text>
</comment>